<dbReference type="InterPro" id="IPR003848">
    <property type="entry name" value="DUF218"/>
</dbReference>
<dbReference type="InterPro" id="IPR051599">
    <property type="entry name" value="Cell_Envelope_Assoc"/>
</dbReference>
<sequence>MIDMESSEGALVKETVKTSNGPLLIFGQGPVIDRVTRTIPQEGLSAPVKEDVNFWSENLAKAAAELYKHGQVPQIIVMGGKTGGKQYSSEAELIKQRLCKAGIPENIIETEENSPDTIANLINMINMKDTQGTQDKEKYQILGSPYHISRIQILMQLFKIPFNHVFSSDEVLRFVARNNTDDPSLWDTKLLTEIETRLDPDSNLYYQDKQGMERRDYADRLIHDDLWTRELLEYPESWLGRVADIKNSDMRSDILDQVERLWPEILQSKFGISRELDSPEEIQAKLSQIKKNPLSQETIQEWIKQNKTVGWPKEVEARLLTLVEER</sequence>
<dbReference type="Proteomes" id="UP000178859">
    <property type="component" value="Unassembled WGS sequence"/>
</dbReference>
<comment type="caution">
    <text evidence="2">The sequence shown here is derived from an EMBL/GenBank/DDBJ whole genome shotgun (WGS) entry which is preliminary data.</text>
</comment>
<name>A0A1F5MHE0_9BACT</name>
<dbReference type="InterPro" id="IPR014729">
    <property type="entry name" value="Rossmann-like_a/b/a_fold"/>
</dbReference>
<protein>
    <recommendedName>
        <fullName evidence="1">DUF218 domain-containing protein</fullName>
    </recommendedName>
</protein>
<dbReference type="PANTHER" id="PTHR30336">
    <property type="entry name" value="INNER MEMBRANE PROTEIN, PROBABLE PERMEASE"/>
    <property type="match status" value="1"/>
</dbReference>
<evidence type="ECO:0000313" key="2">
    <source>
        <dbReference type="EMBL" id="OGE64787.1"/>
    </source>
</evidence>
<organism evidence="2 3">
    <name type="scientific">Candidatus Daviesbacteria bacterium RIFCSPLOWO2_02_FULL_36_7</name>
    <dbReference type="NCBI Taxonomy" id="1797792"/>
    <lineage>
        <taxon>Bacteria</taxon>
        <taxon>Candidatus Daviesiibacteriota</taxon>
    </lineage>
</organism>
<proteinExistence type="predicted"/>
<dbReference type="PANTHER" id="PTHR30336:SF20">
    <property type="entry name" value="DUF218 DOMAIN-CONTAINING PROTEIN"/>
    <property type="match status" value="1"/>
</dbReference>
<dbReference type="AlphaFoldDB" id="A0A1F5MHE0"/>
<dbReference type="CDD" id="cd06259">
    <property type="entry name" value="YdcF-like"/>
    <property type="match status" value="1"/>
</dbReference>
<dbReference type="Pfam" id="PF02698">
    <property type="entry name" value="DUF218"/>
    <property type="match status" value="1"/>
</dbReference>
<accession>A0A1F5MHE0</accession>
<dbReference type="GO" id="GO:0005886">
    <property type="term" value="C:plasma membrane"/>
    <property type="evidence" value="ECO:0007669"/>
    <property type="project" value="TreeGrafter"/>
</dbReference>
<dbReference type="EMBL" id="MFDT01000040">
    <property type="protein sequence ID" value="OGE64787.1"/>
    <property type="molecule type" value="Genomic_DNA"/>
</dbReference>
<reference evidence="2 3" key="1">
    <citation type="journal article" date="2016" name="Nat. Commun.">
        <title>Thousands of microbial genomes shed light on interconnected biogeochemical processes in an aquifer system.</title>
        <authorList>
            <person name="Anantharaman K."/>
            <person name="Brown C.T."/>
            <person name="Hug L.A."/>
            <person name="Sharon I."/>
            <person name="Castelle C.J."/>
            <person name="Probst A.J."/>
            <person name="Thomas B.C."/>
            <person name="Singh A."/>
            <person name="Wilkins M.J."/>
            <person name="Karaoz U."/>
            <person name="Brodie E.L."/>
            <person name="Williams K.H."/>
            <person name="Hubbard S.S."/>
            <person name="Banfield J.F."/>
        </authorList>
    </citation>
    <scope>NUCLEOTIDE SEQUENCE [LARGE SCALE GENOMIC DNA]</scope>
</reference>
<evidence type="ECO:0000313" key="3">
    <source>
        <dbReference type="Proteomes" id="UP000178859"/>
    </source>
</evidence>
<dbReference type="Gene3D" id="3.40.50.620">
    <property type="entry name" value="HUPs"/>
    <property type="match status" value="1"/>
</dbReference>
<evidence type="ECO:0000259" key="1">
    <source>
        <dbReference type="Pfam" id="PF02698"/>
    </source>
</evidence>
<feature type="domain" description="DUF218" evidence="1">
    <location>
        <begin position="60"/>
        <end position="162"/>
    </location>
</feature>
<gene>
    <name evidence="2" type="ORF">A3I48_01880</name>
</gene>